<dbReference type="NCBIfam" id="TIGR01730">
    <property type="entry name" value="RND_mfp"/>
    <property type="match status" value="1"/>
</dbReference>
<reference evidence="2 3" key="1">
    <citation type="submission" date="2020-08" db="EMBL/GenBank/DDBJ databases">
        <title>Genomic Encyclopedia of Type Strains, Phase IV (KMG-IV): sequencing the most valuable type-strain genomes for metagenomic binning, comparative biology and taxonomic classification.</title>
        <authorList>
            <person name="Goeker M."/>
        </authorList>
    </citation>
    <scope>NUCLEOTIDE SEQUENCE [LARGE SCALE GENOMIC DNA]</scope>
    <source>
        <strain evidence="2 3">DSM 101730</strain>
    </source>
</reference>
<dbReference type="GO" id="GO:0015562">
    <property type="term" value="F:efflux transmembrane transporter activity"/>
    <property type="evidence" value="ECO:0007669"/>
    <property type="project" value="TreeGrafter"/>
</dbReference>
<dbReference type="Gene3D" id="2.40.420.20">
    <property type="match status" value="1"/>
</dbReference>
<comment type="caution">
    <text evidence="2">The sequence shown here is derived from an EMBL/GenBank/DDBJ whole genome shotgun (WGS) entry which is preliminary data.</text>
</comment>
<name>A0A840SPV4_9RHOB</name>
<dbReference type="Gene3D" id="2.40.30.170">
    <property type="match status" value="1"/>
</dbReference>
<dbReference type="EMBL" id="JACHFM010000002">
    <property type="protein sequence ID" value="MBB5221876.1"/>
    <property type="molecule type" value="Genomic_DNA"/>
</dbReference>
<dbReference type="RefSeq" id="WP_184148327.1">
    <property type="nucleotide sequence ID" value="NZ_JACHFM010000002.1"/>
</dbReference>
<organism evidence="2 3">
    <name type="scientific">Amaricoccus macauensis</name>
    <dbReference type="NCBI Taxonomy" id="57001"/>
    <lineage>
        <taxon>Bacteria</taxon>
        <taxon>Pseudomonadati</taxon>
        <taxon>Pseudomonadota</taxon>
        <taxon>Alphaproteobacteria</taxon>
        <taxon>Rhodobacterales</taxon>
        <taxon>Paracoccaceae</taxon>
        <taxon>Amaricoccus</taxon>
    </lineage>
</organism>
<dbReference type="Gene3D" id="2.40.50.100">
    <property type="match status" value="1"/>
</dbReference>
<accession>A0A840SPV4</accession>
<dbReference type="Gene3D" id="1.10.287.470">
    <property type="entry name" value="Helix hairpin bin"/>
    <property type="match status" value="1"/>
</dbReference>
<evidence type="ECO:0000256" key="1">
    <source>
        <dbReference type="ARBA" id="ARBA00009477"/>
    </source>
</evidence>
<keyword evidence="3" id="KW-1185">Reference proteome</keyword>
<dbReference type="InterPro" id="IPR006143">
    <property type="entry name" value="RND_pump_MFP"/>
</dbReference>
<dbReference type="GO" id="GO:1990281">
    <property type="term" value="C:efflux pump complex"/>
    <property type="evidence" value="ECO:0007669"/>
    <property type="project" value="TreeGrafter"/>
</dbReference>
<proteinExistence type="inferred from homology"/>
<evidence type="ECO:0000313" key="2">
    <source>
        <dbReference type="EMBL" id="MBB5221876.1"/>
    </source>
</evidence>
<dbReference type="Proteomes" id="UP000549457">
    <property type="component" value="Unassembled WGS sequence"/>
</dbReference>
<dbReference type="AlphaFoldDB" id="A0A840SPV4"/>
<dbReference type="PANTHER" id="PTHR30469:SF15">
    <property type="entry name" value="HLYD FAMILY OF SECRETION PROTEINS"/>
    <property type="match status" value="1"/>
</dbReference>
<evidence type="ECO:0000313" key="3">
    <source>
        <dbReference type="Proteomes" id="UP000549457"/>
    </source>
</evidence>
<comment type="similarity">
    <text evidence="1">Belongs to the membrane fusion protein (MFP) (TC 8.A.1) family.</text>
</comment>
<protein>
    <submittedName>
        <fullName evidence="2">HlyD family secretion protein</fullName>
    </submittedName>
</protein>
<gene>
    <name evidence="2" type="ORF">HNP73_001812</name>
</gene>
<dbReference type="SUPFAM" id="SSF111369">
    <property type="entry name" value="HlyD-like secretion proteins"/>
    <property type="match status" value="1"/>
</dbReference>
<sequence length="387" mass="41612">MKRPIYRAALGALVLAVLAGIVYAVIVLRPVSVTVVEPEDNVAIRVFGLGTIEAQVLSRVGFEVGAALTELDADHGDEVAWGDVLARLNAADQEARVRRAEAGRLAAEVAVRKAETNVERARAVLAQRETENARQQSLLARNAASQQTADVARRDADVAAADLSVARSEVDVAAALVADAEAALGYERTVLDQHTLRAPFHAIVVERHVETGTVVAPGQVIFTLMAPETVWALAFIDEGRAGAIQVGQPAGIRLRSQPRTVFPGTVVRIGIESDRVNEERRVWVKCDQCPPQVHLGEQIEVWITVAELDDALLVPELAVSGFDGSTGRVWLVENGRLATAELTFGHRSEDARLEVIDGLPAGAQIVATRLDGVGEGRRARVRQESTR</sequence>
<dbReference type="PANTHER" id="PTHR30469">
    <property type="entry name" value="MULTIDRUG RESISTANCE PROTEIN MDTA"/>
    <property type="match status" value="1"/>
</dbReference>